<evidence type="ECO:0000313" key="4">
    <source>
        <dbReference type="Proteomes" id="UP000677305"/>
    </source>
</evidence>
<evidence type="ECO:0000256" key="2">
    <source>
        <dbReference type="SAM" id="SignalP"/>
    </source>
</evidence>
<proteinExistence type="predicted"/>
<evidence type="ECO:0008006" key="5">
    <source>
        <dbReference type="Google" id="ProtNLM"/>
    </source>
</evidence>
<dbReference type="InterPro" id="IPR029058">
    <property type="entry name" value="AB_hydrolase_fold"/>
</dbReference>
<feature type="signal peptide" evidence="2">
    <location>
        <begin position="1"/>
        <end position="23"/>
    </location>
</feature>
<sequence length="573" mass="64435">MNKGIRLLSVLTAVLLLQSFLLSGCSTKDNEKIENNQGSNTVNEDKNSNDKNNNESDNDMDNKEEQKENNDSEIDLVEYNLGSGEIKQSSGVTMPYDMVGEIAIPKEGEKHPIVFVLHGSHVIEDYNKDRYDLGFEYLLKSLAEKGFLAVTINVNAQHVLEYGEPIKHERLVNIFNDHLTKLESAIKGESDDFGIDLKDKGDLTQIALVGHSRGGGALDSVINDQKDRGNDNIFAILKIAPANVIVIENDNPDIPTGIILPQYDGDVVNLDGQTTFDILKEDKSRKSFASLIFLKGAGHNFFNDNVKEDDREFYSDLTEDDRVVFLTREQQRQFLIDYSIDFLNKALGKKVETGLFNVDEPTVDKAYGLDVKTSYLTSDRLEIIKATSEDKIKKNDLQGNNVIQDIKVKYLIESYIPNKDELLNFDHPSNFDGYGLFRFNYTNNKGTFTIEIPVNKKDMSDYKALSLYLALNPGSELNKSKENQALAIILNDNKGKEAKVILDDNTAALTWTEGHSRTNENTTYWSLKTPLSEARIPLKEFKDLDLSDIASITLQFDQKESGSILLRDISLTK</sequence>
<reference evidence="3 4" key="1">
    <citation type="submission" date="2020-07" db="EMBL/GenBank/DDBJ databases">
        <title>Vallitalea guaymasensis genome.</title>
        <authorList>
            <person name="Postec A."/>
        </authorList>
    </citation>
    <scope>NUCLEOTIDE SEQUENCE [LARGE SCALE GENOMIC DNA]</scope>
    <source>
        <strain evidence="3 4">Ra1766G1</strain>
    </source>
</reference>
<keyword evidence="4" id="KW-1185">Reference proteome</keyword>
<feature type="compositionally biased region" description="Basic and acidic residues" evidence="1">
    <location>
        <begin position="43"/>
        <end position="70"/>
    </location>
</feature>
<dbReference type="SUPFAM" id="SSF53474">
    <property type="entry name" value="alpha/beta-Hydrolases"/>
    <property type="match status" value="1"/>
</dbReference>
<dbReference type="RefSeq" id="WP_212691247.1">
    <property type="nucleotide sequence ID" value="NZ_CP058561.1"/>
</dbReference>
<dbReference type="Gene3D" id="3.40.50.1820">
    <property type="entry name" value="alpha/beta hydrolase"/>
    <property type="match status" value="1"/>
</dbReference>
<protein>
    <recommendedName>
        <fullName evidence="5">Chlorophyllase</fullName>
    </recommendedName>
</protein>
<dbReference type="KEGG" id="vgu:HYG85_20490"/>
<dbReference type="Proteomes" id="UP000677305">
    <property type="component" value="Chromosome"/>
</dbReference>
<name>A0A8J8MDX5_9FIRM</name>
<dbReference type="AlphaFoldDB" id="A0A8J8MDX5"/>
<accession>A0A8J8MDX5</accession>
<organism evidence="3 4">
    <name type="scientific">Vallitalea guaymasensis</name>
    <dbReference type="NCBI Taxonomy" id="1185412"/>
    <lineage>
        <taxon>Bacteria</taxon>
        <taxon>Bacillati</taxon>
        <taxon>Bacillota</taxon>
        <taxon>Clostridia</taxon>
        <taxon>Lachnospirales</taxon>
        <taxon>Vallitaleaceae</taxon>
        <taxon>Vallitalea</taxon>
    </lineage>
</organism>
<feature type="region of interest" description="Disordered" evidence="1">
    <location>
        <begin position="28"/>
        <end position="74"/>
    </location>
</feature>
<dbReference type="EMBL" id="CP058561">
    <property type="protein sequence ID" value="QUH31171.1"/>
    <property type="molecule type" value="Genomic_DNA"/>
</dbReference>
<evidence type="ECO:0000313" key="3">
    <source>
        <dbReference type="EMBL" id="QUH31171.1"/>
    </source>
</evidence>
<dbReference type="PROSITE" id="PS51257">
    <property type="entry name" value="PROKAR_LIPOPROTEIN"/>
    <property type="match status" value="1"/>
</dbReference>
<dbReference type="Gene3D" id="2.60.120.430">
    <property type="entry name" value="Galactose-binding lectin"/>
    <property type="match status" value="1"/>
</dbReference>
<feature type="chain" id="PRO_5039654049" description="Chlorophyllase" evidence="2">
    <location>
        <begin position="24"/>
        <end position="573"/>
    </location>
</feature>
<evidence type="ECO:0000256" key="1">
    <source>
        <dbReference type="SAM" id="MobiDB-lite"/>
    </source>
</evidence>
<keyword evidence="2" id="KW-0732">Signal</keyword>
<gene>
    <name evidence="3" type="ORF">HYG85_20490</name>
</gene>